<dbReference type="Gene3D" id="1.25.10.10">
    <property type="entry name" value="Leucine-rich Repeat Variant"/>
    <property type="match status" value="1"/>
</dbReference>
<proteinExistence type="inferred from homology"/>
<dbReference type="SMART" id="SM00913">
    <property type="entry name" value="IBN_N"/>
    <property type="match status" value="1"/>
</dbReference>
<dbReference type="GO" id="GO:0005049">
    <property type="term" value="F:nuclear export signal receptor activity"/>
    <property type="evidence" value="ECO:0007669"/>
    <property type="project" value="TreeGrafter"/>
</dbReference>
<evidence type="ECO:0000256" key="8">
    <source>
        <dbReference type="ARBA" id="ARBA00023242"/>
    </source>
</evidence>
<evidence type="ECO:0000313" key="12">
    <source>
        <dbReference type="Proteomes" id="UP000683360"/>
    </source>
</evidence>
<dbReference type="InterPro" id="IPR005043">
    <property type="entry name" value="XPO2_C"/>
</dbReference>
<evidence type="ECO:0000256" key="2">
    <source>
        <dbReference type="ARBA" id="ARBA00004496"/>
    </source>
</evidence>
<dbReference type="GO" id="GO:0005829">
    <property type="term" value="C:cytosol"/>
    <property type="evidence" value="ECO:0007669"/>
    <property type="project" value="TreeGrafter"/>
</dbReference>
<dbReference type="GO" id="GO:0031267">
    <property type="term" value="F:small GTPase binding"/>
    <property type="evidence" value="ECO:0007669"/>
    <property type="project" value="InterPro"/>
</dbReference>
<evidence type="ECO:0000256" key="1">
    <source>
        <dbReference type="ARBA" id="ARBA00004123"/>
    </source>
</evidence>
<sequence>MEVTDSNLQSLAGYLEQTLSPDASVRKAAEKFLESVEGSQNYPVLLLTLLDKDGVPVHLRVSSAVTFKNYTKRCWRVTEDEGDKIHRNDRTTIKQRIVGLMLKSPDQIQKQLSDAISIIGREDFPDKWPDLLQEMVTKFQTGDFHVINGILITAHSLFKRYRHEFKSQQLWAEIKFVLDNFAQPFTELFNATMELAKTHAEDPVALKVIFSSIVLICKIFYSLNFQDEEEAGLLEQVKSQICDNVALYAQKYDEEFSPQLPSFVTAIWNLLTSTGQQVKYDMLVSNAIQFLASVAERPSYKSLFEDPSTLASICEKVIVPNMQFRDADEELFEDNPDEYIRRDIEGSDVDTRRRSACDLVQALSKSFEGPVIQNFSQYVAGLLEEYGKNPSSWKSKDVAYYLVTSLAAKGQTQKHGITTASSSRCKCKSNSKSRCNKILMVFRSQLPKEALVASLPCLMKLLKATSLVVHSYAAHTIERLLMVRTPDGKTAAISLDDIQPLSTDLISGLIEGLNHPGSAENEYIMKALMRSMSALQEHILTVIQQVMGVLTQKLIIVSKNPSKPQFNHYLFESLCIGIRTTCKHQPQAIFTFEEALFKPFTDILQADVQEFIPYVFQILSLLIDYHTSGTVPDTYMALFPHLLAPALWERPGNIPPLVRLIQAYIEKGAKQIPVENVNGLLGVFQKLIASKANDHEGFYLLNSIVQHMPKEVVSQYIKNIFILLFQRLSSSKTTKYIKSLLLFFCLFAIQYGPDALIQNVDGIQANMFGMVIEKLFLQDLQKVSGSLERKICAVGVTNVLTESSLMFQTYNAMWAQFLQGLISLIELPEDTNVPDDEHFIEIEDTPGYQTAYSQLAFAGKKEHDPVAEVTDVKINLARQLHKLSAAHPGKVPALISAGLQAEAQTFVQQYLTAAGVTV</sequence>
<reference evidence="11" key="1">
    <citation type="submission" date="2021-03" db="EMBL/GenBank/DDBJ databases">
        <authorList>
            <person name="Bekaert M."/>
        </authorList>
    </citation>
    <scope>NUCLEOTIDE SEQUENCE</scope>
</reference>
<dbReference type="InterPro" id="IPR016024">
    <property type="entry name" value="ARM-type_fold"/>
</dbReference>
<dbReference type="SUPFAM" id="SSF48371">
    <property type="entry name" value="ARM repeat"/>
    <property type="match status" value="1"/>
</dbReference>
<dbReference type="InterPro" id="IPR013713">
    <property type="entry name" value="XPO2_central"/>
</dbReference>
<dbReference type="OrthoDB" id="3268246at2759"/>
<evidence type="ECO:0000256" key="9">
    <source>
        <dbReference type="ARBA" id="ARBA00030693"/>
    </source>
</evidence>
<organism evidence="11 12">
    <name type="scientific">Mytilus edulis</name>
    <name type="common">Blue mussel</name>
    <dbReference type="NCBI Taxonomy" id="6550"/>
    <lineage>
        <taxon>Eukaryota</taxon>
        <taxon>Metazoa</taxon>
        <taxon>Spiralia</taxon>
        <taxon>Lophotrochozoa</taxon>
        <taxon>Mollusca</taxon>
        <taxon>Bivalvia</taxon>
        <taxon>Autobranchia</taxon>
        <taxon>Pteriomorphia</taxon>
        <taxon>Mytilida</taxon>
        <taxon>Mytiloidea</taxon>
        <taxon>Mytilidae</taxon>
        <taxon>Mytilinae</taxon>
        <taxon>Mytilus</taxon>
    </lineage>
</organism>
<comment type="caution">
    <text evidence="11">The sequence shown here is derived from an EMBL/GenBank/DDBJ whole genome shotgun (WGS) entry which is preliminary data.</text>
</comment>
<evidence type="ECO:0000256" key="4">
    <source>
        <dbReference type="ARBA" id="ARBA00018945"/>
    </source>
</evidence>
<evidence type="ECO:0000256" key="7">
    <source>
        <dbReference type="ARBA" id="ARBA00022927"/>
    </source>
</evidence>
<keyword evidence="6" id="KW-0963">Cytoplasm</keyword>
<dbReference type="PANTHER" id="PTHR10997:SF8">
    <property type="entry name" value="EXPORTIN-2"/>
    <property type="match status" value="1"/>
</dbReference>
<dbReference type="InterPro" id="IPR001494">
    <property type="entry name" value="Importin-beta_N"/>
</dbReference>
<dbReference type="InterPro" id="IPR011989">
    <property type="entry name" value="ARM-like"/>
</dbReference>
<dbReference type="Pfam" id="PF03378">
    <property type="entry name" value="CAS_CSE1"/>
    <property type="match status" value="1"/>
</dbReference>
<accession>A0A8S3T6F3</accession>
<evidence type="ECO:0000256" key="3">
    <source>
        <dbReference type="ARBA" id="ARBA00008669"/>
    </source>
</evidence>
<dbReference type="AlphaFoldDB" id="A0A8S3T6F3"/>
<evidence type="ECO:0000259" key="10">
    <source>
        <dbReference type="PROSITE" id="PS50166"/>
    </source>
</evidence>
<comment type="similarity">
    <text evidence="3">Belongs to the XPO2/CSE1 family.</text>
</comment>
<evidence type="ECO:0000256" key="5">
    <source>
        <dbReference type="ARBA" id="ARBA00022448"/>
    </source>
</evidence>
<comment type="subcellular location">
    <subcellularLocation>
        <location evidence="2">Cytoplasm</location>
    </subcellularLocation>
    <subcellularLocation>
        <location evidence="1">Nucleus</location>
    </subcellularLocation>
</comment>
<gene>
    <name evidence="11" type="ORF">MEDL_42318</name>
</gene>
<protein>
    <recommendedName>
        <fullName evidence="4">Exportin-2</fullName>
    </recommendedName>
    <alternativeName>
        <fullName evidence="9">Importin-alpha re-exporter</fullName>
    </alternativeName>
</protein>
<keyword evidence="7" id="KW-0653">Protein transport</keyword>
<keyword evidence="5" id="KW-0813">Transport</keyword>
<dbReference type="GO" id="GO:0005635">
    <property type="term" value="C:nuclear envelope"/>
    <property type="evidence" value="ECO:0007669"/>
    <property type="project" value="TreeGrafter"/>
</dbReference>
<dbReference type="Pfam" id="PF03810">
    <property type="entry name" value="IBN_N"/>
    <property type="match status" value="1"/>
</dbReference>
<dbReference type="EMBL" id="CAJPWZ010002025">
    <property type="protein sequence ID" value="CAG2229417.1"/>
    <property type="molecule type" value="Genomic_DNA"/>
</dbReference>
<feature type="domain" description="Importin N-terminal" evidence="10">
    <location>
        <begin position="29"/>
        <end position="103"/>
    </location>
</feature>
<dbReference type="Proteomes" id="UP000683360">
    <property type="component" value="Unassembled WGS sequence"/>
</dbReference>
<dbReference type="PROSITE" id="PS50166">
    <property type="entry name" value="IMPORTIN_B_NT"/>
    <property type="match status" value="1"/>
</dbReference>
<keyword evidence="12" id="KW-1185">Reference proteome</keyword>
<dbReference type="GO" id="GO:0006611">
    <property type="term" value="P:protein export from nucleus"/>
    <property type="evidence" value="ECO:0007669"/>
    <property type="project" value="TreeGrafter"/>
</dbReference>
<keyword evidence="8" id="KW-0539">Nucleus</keyword>
<dbReference type="PANTHER" id="PTHR10997">
    <property type="entry name" value="IMPORTIN-7, 8, 11"/>
    <property type="match status" value="1"/>
</dbReference>
<dbReference type="GO" id="GO:0006606">
    <property type="term" value="P:protein import into nucleus"/>
    <property type="evidence" value="ECO:0007669"/>
    <property type="project" value="TreeGrafter"/>
</dbReference>
<evidence type="ECO:0000256" key="6">
    <source>
        <dbReference type="ARBA" id="ARBA00022490"/>
    </source>
</evidence>
<name>A0A8S3T6F3_MYTED</name>
<evidence type="ECO:0000313" key="11">
    <source>
        <dbReference type="EMBL" id="CAG2229417.1"/>
    </source>
</evidence>
<dbReference type="Pfam" id="PF08506">
    <property type="entry name" value="Cse1"/>
    <property type="match status" value="2"/>
</dbReference>